<dbReference type="PANTHER" id="PTHR43792:SF1">
    <property type="entry name" value="N-ACETYLTRANSFERASE DOMAIN-CONTAINING PROTEIN"/>
    <property type="match status" value="1"/>
</dbReference>
<dbReference type="PROSITE" id="PS51186">
    <property type="entry name" value="GNAT"/>
    <property type="match status" value="1"/>
</dbReference>
<organism evidence="2 3">
    <name type="scientific">Actinosynnema pretiosum</name>
    <dbReference type="NCBI Taxonomy" id="42197"/>
    <lineage>
        <taxon>Bacteria</taxon>
        <taxon>Bacillati</taxon>
        <taxon>Actinomycetota</taxon>
        <taxon>Actinomycetes</taxon>
        <taxon>Pseudonocardiales</taxon>
        <taxon>Pseudonocardiaceae</taxon>
        <taxon>Actinosynnema</taxon>
    </lineage>
</organism>
<evidence type="ECO:0000313" key="3">
    <source>
        <dbReference type="Proteomes" id="UP000218505"/>
    </source>
</evidence>
<dbReference type="PANTHER" id="PTHR43792">
    <property type="entry name" value="GNAT FAMILY, PUTATIVE (AFU_ORTHOLOGUE AFUA_3G00765)-RELATED-RELATED"/>
    <property type="match status" value="1"/>
</dbReference>
<keyword evidence="3" id="KW-1185">Reference proteome</keyword>
<dbReference type="RefSeq" id="WP_096496751.1">
    <property type="nucleotide sequence ID" value="NZ_CP023445.1"/>
</dbReference>
<protein>
    <submittedName>
        <fullName evidence="2">GNAT family N-acetyltransferase</fullName>
    </submittedName>
</protein>
<evidence type="ECO:0000313" key="2">
    <source>
        <dbReference type="EMBL" id="ATE57009.1"/>
    </source>
</evidence>
<name>A0A290ZDF4_9PSEU</name>
<dbReference type="Pfam" id="PF13302">
    <property type="entry name" value="Acetyltransf_3"/>
    <property type="match status" value="1"/>
</dbReference>
<accession>A0A290ZDF4</accession>
<dbReference type="InterPro" id="IPR000182">
    <property type="entry name" value="GNAT_dom"/>
</dbReference>
<reference evidence="2" key="1">
    <citation type="submission" date="2017-09" db="EMBL/GenBank/DDBJ databases">
        <title>Complete Genome Sequence of ansamitocin-producing Bacterium Actinosynnema pretiosum X47.</title>
        <authorList>
            <person name="Cao G."/>
            <person name="Zong G."/>
            <person name="Zhong C."/>
            <person name="Fu J."/>
        </authorList>
    </citation>
    <scope>NUCLEOTIDE SEQUENCE [LARGE SCALE GENOMIC DNA]</scope>
    <source>
        <strain evidence="2">X47</strain>
    </source>
</reference>
<dbReference type="EMBL" id="CP023445">
    <property type="protein sequence ID" value="ATE57009.1"/>
    <property type="molecule type" value="Genomic_DNA"/>
</dbReference>
<sequence>MTDHPARYPDQVLTGRLLLRRTTDADLAAVTEVLTDPAAHAHNPARPRTPREVAELLASWREHWRDDGIGYWAVLSRESGELLGVGGLRVHAVGGERVLNLSYSFRPRHWGRGYATEMARASLERAAVSHPDLPPVVVTAPENTPAQRVAEKLGLARSGAVELDPEEGELLVYRRP</sequence>
<dbReference type="Proteomes" id="UP000218505">
    <property type="component" value="Chromosome"/>
</dbReference>
<dbReference type="SUPFAM" id="SSF55729">
    <property type="entry name" value="Acyl-CoA N-acyltransferases (Nat)"/>
    <property type="match status" value="1"/>
</dbReference>
<evidence type="ECO:0000259" key="1">
    <source>
        <dbReference type="PROSITE" id="PS51186"/>
    </source>
</evidence>
<dbReference type="Gene3D" id="3.40.630.30">
    <property type="match status" value="1"/>
</dbReference>
<dbReference type="InterPro" id="IPR016181">
    <property type="entry name" value="Acyl_CoA_acyltransferase"/>
</dbReference>
<gene>
    <name evidence="2" type="ORF">CNX65_30055</name>
</gene>
<dbReference type="KEGG" id="apre:CNX65_30055"/>
<dbReference type="GO" id="GO:0016747">
    <property type="term" value="F:acyltransferase activity, transferring groups other than amino-acyl groups"/>
    <property type="evidence" value="ECO:0007669"/>
    <property type="project" value="InterPro"/>
</dbReference>
<proteinExistence type="predicted"/>
<dbReference type="InterPro" id="IPR051531">
    <property type="entry name" value="N-acetyltransferase"/>
</dbReference>
<dbReference type="AlphaFoldDB" id="A0A290ZDF4"/>
<feature type="domain" description="N-acetyltransferase" evidence="1">
    <location>
        <begin position="17"/>
        <end position="176"/>
    </location>
</feature>